<gene>
    <name evidence="1" type="ORF">P8609_03250</name>
</gene>
<proteinExistence type="predicted"/>
<dbReference type="Proteomes" id="UP001233535">
    <property type="component" value="Unassembled WGS sequence"/>
</dbReference>
<evidence type="ECO:0000313" key="1">
    <source>
        <dbReference type="EMBL" id="MDR0181987.1"/>
    </source>
</evidence>
<sequence length="67" mass="7181">MSVAKVIEVSASSPEGLEDAVSAGLRKVSDTISGVQGAWVSEIKVRTDPDGEISEWRVCMRVSFVVE</sequence>
<evidence type="ECO:0000313" key="2">
    <source>
        <dbReference type="Proteomes" id="UP001233535"/>
    </source>
</evidence>
<keyword evidence="2" id="KW-1185">Reference proteome</keyword>
<name>A0ABU1CD63_9GAMM</name>
<dbReference type="Gene3D" id="3.30.1660.10">
    <property type="entry name" value="Flavin-binding protein dodecin"/>
    <property type="match status" value="1"/>
</dbReference>
<comment type="caution">
    <text evidence="1">The sequence shown here is derived from an EMBL/GenBank/DDBJ whole genome shotgun (WGS) entry which is preliminary data.</text>
</comment>
<dbReference type="InterPro" id="IPR009923">
    <property type="entry name" value="Dodecin"/>
</dbReference>
<accession>A0ABU1CD63</accession>
<protein>
    <submittedName>
        <fullName evidence="1">Dodecin family protein</fullName>
    </submittedName>
</protein>
<reference evidence="1 2" key="1">
    <citation type="submission" date="2023-04" db="EMBL/GenBank/DDBJ databases">
        <title>Lysobacter sp. strain UC isolated from soil sample.</title>
        <authorList>
            <person name="Choksket S."/>
            <person name="Harshvardhan F."/>
            <person name="Rana R."/>
            <person name="Patil P.B."/>
            <person name="Korpole S."/>
        </authorList>
    </citation>
    <scope>NUCLEOTIDE SEQUENCE [LARGE SCALE GENOMIC DNA]</scope>
    <source>
        <strain evidence="1 2">UC</strain>
    </source>
</reference>
<dbReference type="InterPro" id="IPR025543">
    <property type="entry name" value="Dodecin-like"/>
</dbReference>
<organism evidence="1 2">
    <name type="scientific">Lysobacter arvi</name>
    <dbReference type="NCBI Taxonomy" id="3038776"/>
    <lineage>
        <taxon>Bacteria</taxon>
        <taxon>Pseudomonadati</taxon>
        <taxon>Pseudomonadota</taxon>
        <taxon>Gammaproteobacteria</taxon>
        <taxon>Lysobacterales</taxon>
        <taxon>Lysobacteraceae</taxon>
        <taxon>Lysobacter</taxon>
    </lineage>
</organism>
<dbReference type="RefSeq" id="WP_309261149.1">
    <property type="nucleotide sequence ID" value="NZ_JARUHG010000001.1"/>
</dbReference>
<dbReference type="EMBL" id="JARUHG010000001">
    <property type="protein sequence ID" value="MDR0181987.1"/>
    <property type="molecule type" value="Genomic_DNA"/>
</dbReference>
<dbReference type="SUPFAM" id="SSF89807">
    <property type="entry name" value="Dodecin-like"/>
    <property type="match status" value="1"/>
</dbReference>
<dbReference type="InterPro" id="IPR036694">
    <property type="entry name" value="Dodecin-like_sf"/>
</dbReference>
<dbReference type="Pfam" id="PF07311">
    <property type="entry name" value="Dodecin"/>
    <property type="match status" value="1"/>
</dbReference>